<keyword evidence="6" id="KW-1185">Reference proteome</keyword>
<dbReference type="PROSITE" id="PS01124">
    <property type="entry name" value="HTH_ARAC_FAMILY_2"/>
    <property type="match status" value="1"/>
</dbReference>
<dbReference type="InterPro" id="IPR018060">
    <property type="entry name" value="HTH_AraC"/>
</dbReference>
<dbReference type="GO" id="GO:0003700">
    <property type="term" value="F:DNA-binding transcription factor activity"/>
    <property type="evidence" value="ECO:0007669"/>
    <property type="project" value="InterPro"/>
</dbReference>
<reference evidence="5 6" key="1">
    <citation type="submission" date="2018-06" db="EMBL/GenBank/DDBJ databases">
        <authorList>
            <consortium name="Pathogen Informatics"/>
            <person name="Doyle S."/>
        </authorList>
    </citation>
    <scope>NUCLEOTIDE SEQUENCE [LARGE SCALE GENOMIC DNA]</scope>
    <source>
        <strain evidence="5 6">NCTC10994</strain>
    </source>
</reference>
<proteinExistence type="predicted"/>
<dbReference type="PANTHER" id="PTHR46796">
    <property type="entry name" value="HTH-TYPE TRANSCRIPTIONAL ACTIVATOR RHAS-RELATED"/>
    <property type="match status" value="1"/>
</dbReference>
<dbReference type="SMART" id="SM00342">
    <property type="entry name" value="HTH_ARAC"/>
    <property type="match status" value="1"/>
</dbReference>
<dbReference type="InterPro" id="IPR020449">
    <property type="entry name" value="Tscrpt_reg_AraC-type_HTH"/>
</dbReference>
<dbReference type="RefSeq" id="WP_072698078.1">
    <property type="nucleotide sequence ID" value="NZ_JAFBBL010000001.1"/>
</dbReference>
<keyword evidence="2" id="KW-0238">DNA-binding</keyword>
<evidence type="ECO:0000259" key="4">
    <source>
        <dbReference type="PROSITE" id="PS01124"/>
    </source>
</evidence>
<dbReference type="Pfam" id="PF12852">
    <property type="entry name" value="Cupin_6"/>
    <property type="match status" value="1"/>
</dbReference>
<feature type="domain" description="HTH araC/xylS-type" evidence="4">
    <location>
        <begin position="218"/>
        <end position="315"/>
    </location>
</feature>
<dbReference type="InterPro" id="IPR032783">
    <property type="entry name" value="AraC_lig"/>
</dbReference>
<dbReference type="PANTHER" id="PTHR46796:SF7">
    <property type="entry name" value="ARAC FAMILY TRANSCRIPTIONAL REGULATOR"/>
    <property type="match status" value="1"/>
</dbReference>
<accession>A0A2X4TNS3</accession>
<evidence type="ECO:0000256" key="3">
    <source>
        <dbReference type="ARBA" id="ARBA00023163"/>
    </source>
</evidence>
<gene>
    <name evidence="5" type="ORF">NCTC10994_00302</name>
</gene>
<dbReference type="PROSITE" id="PS00041">
    <property type="entry name" value="HTH_ARAC_FAMILY_1"/>
    <property type="match status" value="1"/>
</dbReference>
<organism evidence="5 6">
    <name type="scientific">Rhodococcus coprophilus</name>
    <dbReference type="NCBI Taxonomy" id="38310"/>
    <lineage>
        <taxon>Bacteria</taxon>
        <taxon>Bacillati</taxon>
        <taxon>Actinomycetota</taxon>
        <taxon>Actinomycetes</taxon>
        <taxon>Mycobacteriales</taxon>
        <taxon>Nocardiaceae</taxon>
        <taxon>Rhodococcus</taxon>
    </lineage>
</organism>
<name>A0A2X4TNS3_9NOCA</name>
<keyword evidence="1" id="KW-0805">Transcription regulation</keyword>
<dbReference type="InterPro" id="IPR050204">
    <property type="entry name" value="AraC_XylS_family_regulators"/>
</dbReference>
<dbReference type="EMBL" id="LS483468">
    <property type="protein sequence ID" value="SQI28553.1"/>
    <property type="molecule type" value="Genomic_DNA"/>
</dbReference>
<protein>
    <submittedName>
        <fullName evidence="5">AraC family transcriptional regulator</fullName>
    </submittedName>
</protein>
<dbReference type="PRINTS" id="PR00032">
    <property type="entry name" value="HTHARAC"/>
</dbReference>
<dbReference type="InterPro" id="IPR018062">
    <property type="entry name" value="HTH_AraC-typ_CS"/>
</dbReference>
<evidence type="ECO:0000256" key="2">
    <source>
        <dbReference type="ARBA" id="ARBA00023125"/>
    </source>
</evidence>
<evidence type="ECO:0000313" key="5">
    <source>
        <dbReference type="EMBL" id="SQI28553.1"/>
    </source>
</evidence>
<dbReference type="SUPFAM" id="SSF46689">
    <property type="entry name" value="Homeodomain-like"/>
    <property type="match status" value="2"/>
</dbReference>
<dbReference type="InterPro" id="IPR009057">
    <property type="entry name" value="Homeodomain-like_sf"/>
</dbReference>
<dbReference type="KEGG" id="rcr:NCTC10994_00302"/>
<evidence type="ECO:0000313" key="6">
    <source>
        <dbReference type="Proteomes" id="UP000249091"/>
    </source>
</evidence>
<dbReference type="Pfam" id="PF12833">
    <property type="entry name" value="HTH_18"/>
    <property type="match status" value="1"/>
</dbReference>
<evidence type="ECO:0000256" key="1">
    <source>
        <dbReference type="ARBA" id="ARBA00023015"/>
    </source>
</evidence>
<dbReference type="Gene3D" id="1.10.10.60">
    <property type="entry name" value="Homeodomain-like"/>
    <property type="match status" value="1"/>
</dbReference>
<keyword evidence="3" id="KW-0804">Transcription</keyword>
<sequence>MTNSTGAATYPWTPVDPLGEALHLLRMRGGFYCRSELSAPWGLEMPAFADSSSFHLVVSGEAWLDVPGAPPARMLPGEFAVVPHGTGHLIRSEPAAARSGRVDTLPQQMIGDHYSVLRHGGGGDPTVLVCGIVEFDHPTARRLVSLLPPVLRIDSSRGTASQVLALMADEARRVRPGGEAVLTRFADILVILAIRTWVESDPAARDGWVGALQDPQVGRALAAVHRSPEGPWSVAELAREASMSRSAFAARFTELVGEPPMRYVARWRMETAAVALRRGATVGELAARSGYESEAAFARAFKRATGTTPGAVRRRGTPSA</sequence>
<dbReference type="AlphaFoldDB" id="A0A2X4TNS3"/>
<dbReference type="GO" id="GO:0043565">
    <property type="term" value="F:sequence-specific DNA binding"/>
    <property type="evidence" value="ECO:0007669"/>
    <property type="project" value="InterPro"/>
</dbReference>
<dbReference type="Proteomes" id="UP000249091">
    <property type="component" value="Chromosome 1"/>
</dbReference>
<dbReference type="STRING" id="1219011.GCA_001895045_00023"/>